<evidence type="ECO:0000256" key="1">
    <source>
        <dbReference type="SAM" id="Phobius"/>
    </source>
</evidence>
<reference evidence="3" key="1">
    <citation type="journal article" date="2019" name="Int. J. Syst. Evol. Microbiol.">
        <title>The Global Catalogue of Microorganisms (GCM) 10K type strain sequencing project: providing services to taxonomists for standard genome sequencing and annotation.</title>
        <authorList>
            <consortium name="The Broad Institute Genomics Platform"/>
            <consortium name="The Broad Institute Genome Sequencing Center for Infectious Disease"/>
            <person name="Wu L."/>
            <person name="Ma J."/>
        </authorList>
    </citation>
    <scope>NUCLEOTIDE SEQUENCE [LARGE SCALE GENOMIC DNA]</scope>
    <source>
        <strain evidence="3">CGMCC 4.1469</strain>
    </source>
</reference>
<gene>
    <name evidence="2" type="primary">vccD</name>
    <name evidence="2" type="ORF">ACFQDI_22940</name>
</gene>
<dbReference type="NCBIfam" id="TIGR02532">
    <property type="entry name" value="IV_pilin_GFxxxE"/>
    <property type="match status" value="1"/>
</dbReference>
<name>A0ABW0KW49_9BACT</name>
<comment type="caution">
    <text evidence="2">The sequence shown here is derived from an EMBL/GenBank/DDBJ whole genome shotgun (WGS) entry which is preliminary data.</text>
</comment>
<keyword evidence="1" id="KW-0472">Membrane</keyword>
<dbReference type="Proteomes" id="UP001596052">
    <property type="component" value="Unassembled WGS sequence"/>
</dbReference>
<keyword evidence="3" id="KW-1185">Reference proteome</keyword>
<accession>A0ABW0KW49</accession>
<dbReference type="PROSITE" id="PS00409">
    <property type="entry name" value="PROKAR_NTER_METHYL"/>
    <property type="match status" value="1"/>
</dbReference>
<dbReference type="InterPro" id="IPR019836">
    <property type="entry name" value="Verru/Chthon_D"/>
</dbReference>
<dbReference type="InterPro" id="IPR012902">
    <property type="entry name" value="N_methyl_site"/>
</dbReference>
<dbReference type="InterPro" id="IPR045584">
    <property type="entry name" value="Pilin-like"/>
</dbReference>
<keyword evidence="1" id="KW-1133">Transmembrane helix</keyword>
<organism evidence="2 3">
    <name type="scientific">Prosthecobacter fluviatilis</name>
    <dbReference type="NCBI Taxonomy" id="445931"/>
    <lineage>
        <taxon>Bacteria</taxon>
        <taxon>Pseudomonadati</taxon>
        <taxon>Verrucomicrobiota</taxon>
        <taxon>Verrucomicrobiia</taxon>
        <taxon>Verrucomicrobiales</taxon>
        <taxon>Verrucomicrobiaceae</taxon>
        <taxon>Prosthecobacter</taxon>
    </lineage>
</organism>
<dbReference type="SUPFAM" id="SSF54523">
    <property type="entry name" value="Pili subunits"/>
    <property type="match status" value="1"/>
</dbReference>
<evidence type="ECO:0000313" key="3">
    <source>
        <dbReference type="Proteomes" id="UP001596052"/>
    </source>
</evidence>
<dbReference type="NCBIfam" id="TIGR02596">
    <property type="entry name" value="Verru_Chthon cassette protein D"/>
    <property type="match status" value="1"/>
</dbReference>
<feature type="transmembrane region" description="Helical" evidence="1">
    <location>
        <begin position="12"/>
        <end position="37"/>
    </location>
</feature>
<protein>
    <submittedName>
        <fullName evidence="2">Verru_Chthon cassette protein D</fullName>
    </submittedName>
</protein>
<dbReference type="RefSeq" id="WP_377171386.1">
    <property type="nucleotide sequence ID" value="NZ_JBHSMQ010000012.1"/>
</dbReference>
<evidence type="ECO:0000313" key="2">
    <source>
        <dbReference type="EMBL" id="MFC5457743.1"/>
    </source>
</evidence>
<sequence>MIYPSVRSRRHGFSLVEIIVVVAILTVAAVLSAPYIAGMAAAARLRTAADAVQNRLLEAQSLAILFNTDAELRFYEAEDLAGGRSTLRKLRILTLRPPEDDSGGGATPASVFEPVGAITSLDQEIEISTDSVRSSIMDLGFQDSSTDIYGRYIALRFHSDGSPALQPTKPWFLTLHEKDAQLREPRLRNFVTVQIDPATGRLRSFQP</sequence>
<dbReference type="EMBL" id="JBHSMQ010000012">
    <property type="protein sequence ID" value="MFC5457743.1"/>
    <property type="molecule type" value="Genomic_DNA"/>
</dbReference>
<keyword evidence="1" id="KW-0812">Transmembrane</keyword>
<dbReference type="Pfam" id="PF07963">
    <property type="entry name" value="N_methyl"/>
    <property type="match status" value="1"/>
</dbReference>
<proteinExistence type="predicted"/>